<sequence length="462" mass="54157">MGTRLANPDFTEIATIDSPPMYAGPYVLKPSSIDDSNKFHIFHGDMDSLSRLRKETNEIPGFSRINKSNGLVEYINQIPTIDTLLLNKNMTVDCSRFGYLNEVEYSANIKCVDLRFPYDDSRILMKIRYYFENLQTIFINENQISTDYLICDNNNDNGDDDDYDGGDNHIDSVVSNCSSFRANVVTRLDYENGALSEVTAKFKVVTEKFIYDNCRYSLTGSIEVPMDELKTESMPIKYSRKRYFRYWNISLNVPKYIKPFIFRIAFRNEKSCDDSIQTCNIECEDLINGVEFIKCFDLLFKYYKHMYKMQNHLMTPEFLDKNDLNDAHFKCDLNDDQVEILKTLKHINYYFEYDNAENLDNNKPKVSPDMMAFVKYMGFNTYRMYYPEHEDLQFLTSTQLKYEVKINSTQFDADTGETTETDRYNEYYNYTNDCYDDDDDDGNDAENDDGPIYFKAGDTNKI</sequence>
<accession>A0A2H4UXD4</accession>
<protein>
    <submittedName>
        <fullName evidence="2">GrBNV_gp43-like protein</fullName>
    </submittedName>
</protein>
<dbReference type="OrthoDB" id="19863at10239"/>
<dbReference type="Proteomes" id="UP000290195">
    <property type="component" value="Segment"/>
</dbReference>
<keyword evidence="3" id="KW-1185">Reference proteome</keyword>
<dbReference type="EMBL" id="MF966379">
    <property type="protein sequence ID" value="ATZ81575.1"/>
    <property type="molecule type" value="Genomic_DNA"/>
</dbReference>
<evidence type="ECO:0000256" key="1">
    <source>
        <dbReference type="SAM" id="MobiDB-lite"/>
    </source>
</evidence>
<feature type="region of interest" description="Disordered" evidence="1">
    <location>
        <begin position="435"/>
        <end position="462"/>
    </location>
</feature>
<gene>
    <name evidence="2" type="ORF">DiNV_CH01M_ORF87</name>
</gene>
<name>A0A2H4UXD4_9VIRU</name>
<evidence type="ECO:0000313" key="2">
    <source>
        <dbReference type="EMBL" id="ATZ81575.1"/>
    </source>
</evidence>
<proteinExistence type="predicted"/>
<reference evidence="2" key="1">
    <citation type="journal article" date="2018" name="Infect. Genet. Evol.">
        <title>The dynamic evolution of Drosophila innubila Nudivirus.</title>
        <authorList>
            <person name="Hill T."/>
            <person name="Unckless R.L."/>
        </authorList>
    </citation>
    <scope>NUCLEOTIDE SEQUENCE [LARGE SCALE GENOMIC DNA]</scope>
    <source>
        <strain evidence="2">DiNV_CH01M</strain>
    </source>
</reference>
<feature type="compositionally biased region" description="Acidic residues" evidence="1">
    <location>
        <begin position="435"/>
        <end position="449"/>
    </location>
</feature>
<evidence type="ECO:0000313" key="3">
    <source>
        <dbReference type="Proteomes" id="UP000290195"/>
    </source>
</evidence>
<organism evidence="2">
    <name type="scientific">Drosophila innubila nudivirus</name>
    <dbReference type="NCBI Taxonomy" id="2057187"/>
    <lineage>
        <taxon>Viruses</taxon>
        <taxon>Viruses incertae sedis</taxon>
        <taxon>Naldaviricetes</taxon>
        <taxon>Lefavirales</taxon>
        <taxon>Nudiviridae</taxon>
        <taxon>Alphanudivirus</taxon>
        <taxon>Alphanudivirus droinnubilae</taxon>
    </lineage>
</organism>